<protein>
    <recommendedName>
        <fullName evidence="3">YD repeat-containing protein</fullName>
    </recommendedName>
</protein>
<organism evidence="1 2">
    <name type="scientific">Mucilaginibacter gracilis</name>
    <dbReference type="NCBI Taxonomy" id="423350"/>
    <lineage>
        <taxon>Bacteria</taxon>
        <taxon>Pseudomonadati</taxon>
        <taxon>Bacteroidota</taxon>
        <taxon>Sphingobacteriia</taxon>
        <taxon>Sphingobacteriales</taxon>
        <taxon>Sphingobacteriaceae</taxon>
        <taxon>Mucilaginibacter</taxon>
    </lineage>
</organism>
<dbReference type="PROSITE" id="PS51257">
    <property type="entry name" value="PROKAR_LIPOPROTEIN"/>
    <property type="match status" value="1"/>
</dbReference>
<sequence>MSFNKSILFSIILLASCTPKKQEPVITWLYGYGQVEKLNGRVKKLTEKRFANNQMIPFFAYTFDSKGDLIIIEDLFKNGTDSTKYKTEYNNGKKTKAIGSYVDSGKQIREVYTYDDLEHMTQYIGNTNNPPQYPDRFSYDNANNLIEHQQYFEKKPLWIFKYTRSALSD</sequence>
<dbReference type="RefSeq" id="WP_121197582.1">
    <property type="nucleotide sequence ID" value="NZ_RBKU01000001.1"/>
</dbReference>
<evidence type="ECO:0000313" key="2">
    <source>
        <dbReference type="Proteomes" id="UP000268007"/>
    </source>
</evidence>
<evidence type="ECO:0000313" key="1">
    <source>
        <dbReference type="EMBL" id="RKR81929.1"/>
    </source>
</evidence>
<gene>
    <name evidence="1" type="ORF">BDD43_2091</name>
</gene>
<keyword evidence="2" id="KW-1185">Reference proteome</keyword>
<dbReference type="AlphaFoldDB" id="A0A495J1H2"/>
<comment type="caution">
    <text evidence="1">The sequence shown here is derived from an EMBL/GenBank/DDBJ whole genome shotgun (WGS) entry which is preliminary data.</text>
</comment>
<evidence type="ECO:0008006" key="3">
    <source>
        <dbReference type="Google" id="ProtNLM"/>
    </source>
</evidence>
<dbReference type="Proteomes" id="UP000268007">
    <property type="component" value="Unassembled WGS sequence"/>
</dbReference>
<accession>A0A495J1H2</accession>
<dbReference type="OrthoDB" id="943765at2"/>
<dbReference type="Gene3D" id="2.180.10.10">
    <property type="entry name" value="RHS repeat-associated core"/>
    <property type="match status" value="1"/>
</dbReference>
<reference evidence="1 2" key="1">
    <citation type="submission" date="2018-10" db="EMBL/GenBank/DDBJ databases">
        <title>Genomic Encyclopedia of Archaeal and Bacterial Type Strains, Phase II (KMG-II): from individual species to whole genera.</title>
        <authorList>
            <person name="Goeker M."/>
        </authorList>
    </citation>
    <scope>NUCLEOTIDE SEQUENCE [LARGE SCALE GENOMIC DNA]</scope>
    <source>
        <strain evidence="1 2">DSM 18602</strain>
    </source>
</reference>
<name>A0A495J1H2_9SPHI</name>
<dbReference type="EMBL" id="RBKU01000001">
    <property type="protein sequence ID" value="RKR81929.1"/>
    <property type="molecule type" value="Genomic_DNA"/>
</dbReference>
<proteinExistence type="predicted"/>